<dbReference type="NCBIfam" id="TIGR00002">
    <property type="entry name" value="S16"/>
    <property type="match status" value="1"/>
</dbReference>
<name>A0A1F5H7L8_9BACT</name>
<dbReference type="PANTHER" id="PTHR12919">
    <property type="entry name" value="30S RIBOSOMAL PROTEIN S16"/>
    <property type="match status" value="1"/>
</dbReference>
<dbReference type="Pfam" id="PF00886">
    <property type="entry name" value="Ribosomal_S16"/>
    <property type="match status" value="1"/>
</dbReference>
<gene>
    <name evidence="3" type="primary">rpsP</name>
    <name evidence="4" type="ORF">A3B54_01835</name>
</gene>
<proteinExistence type="inferred from homology"/>
<evidence type="ECO:0000256" key="2">
    <source>
        <dbReference type="ARBA" id="ARBA00023274"/>
    </source>
</evidence>
<comment type="similarity">
    <text evidence="3">Belongs to the bacterial ribosomal protein bS16 family.</text>
</comment>
<comment type="caution">
    <text evidence="4">The sequence shown here is derived from an EMBL/GenBank/DDBJ whole genome shotgun (WGS) entry which is preliminary data.</text>
</comment>
<dbReference type="AlphaFoldDB" id="A0A1F5H7L8"/>
<dbReference type="Gene3D" id="3.30.1320.10">
    <property type="match status" value="1"/>
</dbReference>
<dbReference type="GO" id="GO:0005737">
    <property type="term" value="C:cytoplasm"/>
    <property type="evidence" value="ECO:0007669"/>
    <property type="project" value="UniProtKB-ARBA"/>
</dbReference>
<evidence type="ECO:0000313" key="4">
    <source>
        <dbReference type="EMBL" id="OGE00121.1"/>
    </source>
</evidence>
<accession>A0A1F5H7L8</accession>
<organism evidence="4 5">
    <name type="scientific">Candidatus Curtissbacteria bacterium RIFCSPLOWO2_01_FULL_42_50</name>
    <dbReference type="NCBI Taxonomy" id="1797730"/>
    <lineage>
        <taxon>Bacteria</taxon>
        <taxon>Candidatus Curtissiibacteriota</taxon>
    </lineage>
</organism>
<reference evidence="4 5" key="1">
    <citation type="journal article" date="2016" name="Nat. Commun.">
        <title>Thousands of microbial genomes shed light on interconnected biogeochemical processes in an aquifer system.</title>
        <authorList>
            <person name="Anantharaman K."/>
            <person name="Brown C.T."/>
            <person name="Hug L.A."/>
            <person name="Sharon I."/>
            <person name="Castelle C.J."/>
            <person name="Probst A.J."/>
            <person name="Thomas B.C."/>
            <person name="Singh A."/>
            <person name="Wilkins M.J."/>
            <person name="Karaoz U."/>
            <person name="Brodie E.L."/>
            <person name="Williams K.H."/>
            <person name="Hubbard S.S."/>
            <person name="Banfield J.F."/>
        </authorList>
    </citation>
    <scope>NUCLEOTIDE SEQUENCE [LARGE SCALE GENOMIC DNA]</scope>
</reference>
<dbReference type="PANTHER" id="PTHR12919:SF20">
    <property type="entry name" value="SMALL RIBOSOMAL SUBUNIT PROTEIN BS16M"/>
    <property type="match status" value="1"/>
</dbReference>
<dbReference type="InterPro" id="IPR000307">
    <property type="entry name" value="Ribosomal_bS16"/>
</dbReference>
<protein>
    <recommendedName>
        <fullName evidence="3">Small ribosomal subunit protein bS16</fullName>
    </recommendedName>
</protein>
<sequence>MSVKIRLSKTGKKHQISFRIAAFDTKRKRDGKFLEILGYYYPHGKTPLLKISQERFNFWLSHGAKPTEAVTKLLNQTQNDKRLKQ</sequence>
<keyword evidence="2 3" id="KW-0687">Ribonucleoprotein</keyword>
<dbReference type="InterPro" id="IPR023803">
    <property type="entry name" value="Ribosomal_bS16_dom_sf"/>
</dbReference>
<dbReference type="EMBL" id="MFBT01000005">
    <property type="protein sequence ID" value="OGE00121.1"/>
    <property type="molecule type" value="Genomic_DNA"/>
</dbReference>
<dbReference type="GO" id="GO:0015935">
    <property type="term" value="C:small ribosomal subunit"/>
    <property type="evidence" value="ECO:0007669"/>
    <property type="project" value="TreeGrafter"/>
</dbReference>
<keyword evidence="1 3" id="KW-0689">Ribosomal protein</keyword>
<evidence type="ECO:0000256" key="1">
    <source>
        <dbReference type="ARBA" id="ARBA00022980"/>
    </source>
</evidence>
<evidence type="ECO:0000256" key="3">
    <source>
        <dbReference type="HAMAP-Rule" id="MF_00385"/>
    </source>
</evidence>
<dbReference type="HAMAP" id="MF_00385">
    <property type="entry name" value="Ribosomal_bS16"/>
    <property type="match status" value="1"/>
</dbReference>
<dbReference type="GO" id="GO:0003735">
    <property type="term" value="F:structural constituent of ribosome"/>
    <property type="evidence" value="ECO:0007669"/>
    <property type="project" value="InterPro"/>
</dbReference>
<evidence type="ECO:0000313" key="5">
    <source>
        <dbReference type="Proteomes" id="UP000177039"/>
    </source>
</evidence>
<dbReference type="SUPFAM" id="SSF54565">
    <property type="entry name" value="Ribosomal protein S16"/>
    <property type="match status" value="1"/>
</dbReference>
<dbReference type="Proteomes" id="UP000177039">
    <property type="component" value="Unassembled WGS sequence"/>
</dbReference>
<dbReference type="GO" id="GO:0006412">
    <property type="term" value="P:translation"/>
    <property type="evidence" value="ECO:0007669"/>
    <property type="project" value="UniProtKB-UniRule"/>
</dbReference>